<keyword evidence="5" id="KW-1185">Reference proteome</keyword>
<comment type="similarity">
    <text evidence="1">Belongs to the bacterial secretin family.</text>
</comment>
<dbReference type="PANTHER" id="PTHR30332:SF17">
    <property type="entry name" value="TYPE IV PILIATION SYSTEM PROTEIN DR_0774-RELATED"/>
    <property type="match status" value="1"/>
</dbReference>
<dbReference type="PRINTS" id="PR00811">
    <property type="entry name" value="BCTERIALGSPD"/>
</dbReference>
<name>A0ABX9AN41_9ENTR</name>
<dbReference type="PANTHER" id="PTHR30332">
    <property type="entry name" value="PROBABLE GENERAL SECRETION PATHWAY PROTEIN D"/>
    <property type="match status" value="1"/>
</dbReference>
<dbReference type="InterPro" id="IPR050810">
    <property type="entry name" value="Bact_Secretion_Sys_Channel"/>
</dbReference>
<dbReference type="Pfam" id="PF13629">
    <property type="entry name" value="T2SS-T3SS_pil_N"/>
    <property type="match status" value="1"/>
</dbReference>
<dbReference type="InterPro" id="IPR004846">
    <property type="entry name" value="T2SS/T3SS_dom"/>
</dbReference>
<organism evidence="4 5">
    <name type="scientific">Symbiopectobacterium purcellii</name>
    <dbReference type="NCBI Taxonomy" id="2871826"/>
    <lineage>
        <taxon>Bacteria</taxon>
        <taxon>Pseudomonadati</taxon>
        <taxon>Pseudomonadota</taxon>
        <taxon>Gammaproteobacteria</taxon>
        <taxon>Enterobacterales</taxon>
        <taxon>Enterobacteriaceae</taxon>
    </lineage>
</organism>
<evidence type="ECO:0000313" key="4">
    <source>
        <dbReference type="EMBL" id="QZN96604.1"/>
    </source>
</evidence>
<evidence type="ECO:0000259" key="3">
    <source>
        <dbReference type="Pfam" id="PF13629"/>
    </source>
</evidence>
<protein>
    <submittedName>
        <fullName evidence="4">Type II and III secretion system protein family protein</fullName>
    </submittedName>
</protein>
<evidence type="ECO:0000256" key="1">
    <source>
        <dbReference type="RuleBase" id="RU004003"/>
    </source>
</evidence>
<proteinExistence type="inferred from homology"/>
<accession>A0ABX9AN41</accession>
<reference evidence="4 5" key="1">
    <citation type="submission" date="2021-08" db="EMBL/GenBank/DDBJ databases">
        <title>Culture and genomic analysis of Symbiopectobacterium purcellii sp. nov. gen. nov., isolated from the leafhopper Empoasca decipiens.</title>
        <authorList>
            <person name="Nadal-Jimenez P."/>
            <person name="Siozios S."/>
            <person name="Halliday N."/>
            <person name="Camara M."/>
            <person name="Hurst G.D.D."/>
        </authorList>
    </citation>
    <scope>NUCLEOTIDE SEQUENCE [LARGE SCALE GENOMIC DNA]</scope>
    <source>
        <strain evidence="4 5">SyEd1</strain>
    </source>
</reference>
<dbReference type="EMBL" id="CP081864">
    <property type="protein sequence ID" value="QZN96604.1"/>
    <property type="molecule type" value="Genomic_DNA"/>
</dbReference>
<evidence type="ECO:0000259" key="2">
    <source>
        <dbReference type="Pfam" id="PF00263"/>
    </source>
</evidence>
<evidence type="ECO:0000313" key="5">
    <source>
        <dbReference type="Proteomes" id="UP000825886"/>
    </source>
</evidence>
<dbReference type="RefSeq" id="WP_222159631.1">
    <property type="nucleotide sequence ID" value="NZ_CP081864.1"/>
</dbReference>
<dbReference type="Proteomes" id="UP000825886">
    <property type="component" value="Chromosome"/>
</dbReference>
<sequence>MTMFLLYLKSHLRETCKRLLTASLLSTALPIAVVMPTTALAAGVSEVAETNVVHLTVHQGRLLQLDGLPDSVLVADPNIASFELPSPGNLFVYAKSVGTTTLYAMDENGTVINAIRLVSEHDLKALGERIKREFPGADIQLEASIPSGVIVRGSVDTPQDAKRVIDSVQAYISASAGAQGGGGGGGGEKLPGSSESSAKVINQLKIKTPSQINIQVRVVEVSRKLTSELGFNWAASLSTGSGNINAGSGTRLGLFDSATGRFSNPTDAGFLSFGRSRLSGLLTALNQQGMATVLAEPNLTAMSGETAAFAAGGEVPIVLITNNSVSIDYKSYGVILRMTPTLLSANRISLHIAPEVSELTDVGAVDIPGGSRVPALKVRRTDTTVELASGQSFALAGMLRSANGQTVTGVQGLSSIPLLGRAFENESTSHEETELVIIATAYVVEPVNAGELQTPGQGVRTLDAVTPSFGSVGYLY</sequence>
<gene>
    <name evidence="4" type="ORF">K6K13_03955</name>
</gene>
<feature type="domain" description="Pilus formation protein N-terminal" evidence="3">
    <location>
        <begin position="51"/>
        <end position="117"/>
    </location>
</feature>
<dbReference type="InterPro" id="IPR001775">
    <property type="entry name" value="GspD/PilQ"/>
</dbReference>
<dbReference type="Pfam" id="PF00263">
    <property type="entry name" value="Secretin"/>
    <property type="match status" value="1"/>
</dbReference>
<dbReference type="InterPro" id="IPR032789">
    <property type="entry name" value="T2SS-T3SS_pil_N"/>
</dbReference>
<feature type="domain" description="Type II/III secretion system secretin-like" evidence="2">
    <location>
        <begin position="284"/>
        <end position="445"/>
    </location>
</feature>